<evidence type="ECO:0000256" key="9">
    <source>
        <dbReference type="SAM" id="MobiDB-lite"/>
    </source>
</evidence>
<dbReference type="Gene3D" id="1.10.240.10">
    <property type="entry name" value="Tyrosyl-Transfer RNA Synthetase"/>
    <property type="match status" value="1"/>
</dbReference>
<feature type="compositionally biased region" description="Basic and acidic residues" evidence="9">
    <location>
        <begin position="1209"/>
        <end position="1237"/>
    </location>
</feature>
<sequence length="1274" mass="142475">MKKINTMRKSDRNDRESSFSEEEREENCLREKGRLKRRRRKYLRVPRVLLSDRTCIEDRKSFRLFSSQIASLLFFLRPNLLSVSRSPPFSSSRTSFFSFSSRSNPYFRKRNTGVLDKDSRKASFSDHKYLSSSPHDQSVSRLSRICVPSFHSDIGNLSDYTTSVPRGVLDARGAARRFSSSSLPLHGRHGDTQDDGVGDDRHEVEKKEIEKGEEEEVKEETGRRRRRLEEGEEAGKRSEQDDVPLKPLPLPPSLCIDGLAAKEKEQEDEEKEKLRISKTIKRDRKINDTCPRAFESSSIDHTQARISRNIPFRSFFLHDLLERNLLVQGACLHQLDDLLIQWTNNYQRQLHYPSSSVCSPPSDSSSPIPSSYFSPSPSPSGGVSGEALEKSIDTFKQEEQRSPIQEPLSFYMGIDLTAGSLHAGHLLPLLLLKRLQESHAVRPVILLGSATTLVGDPSGKSEKTLSKKHKTEKPSSTTSPDRGGYDDKENSDDEQVFIPSKNLHSKHNEGSRAAGGEIENSLREDVKKREKKREAEDEKTEETNRGREGERVLFDENRHIVEDRYAFKDSTSSLQKISCGCFFDFERFLREGEDVSRAGTEAEKGGEKRRHRGGGKEEELWGNGRNEEERRRYETIEENKKVIIEQLRNIFSFSSSSRSSSPLSSSSLSSSSSSLSSRKGSQSDLSTFQNSSSCIDSSPSSLSFSSKVPSRQRCLPHARTPPSSPFPCSHTFPPPPALIVENSQWLSSVSCLSFLTKIASLIPVSHLLTRSTAQQNLQENGLPFSSLAYSLLQGLDWLELRRRFNVLGQVGGGDQWGNIATGLELARKKDNLHLFAVTTPLLLLSRIHQDTSLNDNSNKAATSQRSKNGEAERQSGRGEVWGGQGGGETAGEGGEEREKEDGNGRRRRAASMNQGEGGKEEGRKMGKSCGQGGKGGGGVVWLRREWTSPIQFWQYWRNVPDTDIKRMLRWFCLTPLEELEALEEEAEKNTDEKDGLNSLKEYLADHMTRLIHGEETLQSVKAVIAAARGGGRFKSRGETASSSMPVSSSDGNPCLGLLSPLPPTHLLKRSAVDSAMTTTLLSQESSHSSPLHLSSPRRPLTLSSLLVKLQLCSSRAAARRLAAQGGLIINHQKTDNPEVYIHVNKHFNVFTKKESSLRKTRRTFLQSLSSSTKEATEKGGDSYKAKTSKDENEKGILAIIHVGETGTQETRKGTKERGREEDRGEKKAAQDEEDREMKIHQSLICAGKKSFAVVEIVDDADWPQDKRHMDILTT</sequence>
<feature type="region of interest" description="Disordered" evidence="9">
    <location>
        <begin position="654"/>
        <end position="705"/>
    </location>
</feature>
<dbReference type="GO" id="GO:0003723">
    <property type="term" value="F:RNA binding"/>
    <property type="evidence" value="ECO:0007669"/>
    <property type="project" value="UniProtKB-KW"/>
</dbReference>
<feature type="compositionally biased region" description="Basic and acidic residues" evidence="9">
    <location>
        <begin position="894"/>
        <end position="904"/>
    </location>
</feature>
<feature type="compositionally biased region" description="Basic and acidic residues" evidence="9">
    <location>
        <begin position="614"/>
        <end position="632"/>
    </location>
</feature>
<feature type="compositionally biased region" description="Basic and acidic residues" evidence="9">
    <location>
        <begin position="520"/>
        <end position="550"/>
    </location>
</feature>
<dbReference type="VEuPathDB" id="ToxoDB:CSUI_004838"/>
<dbReference type="AlphaFoldDB" id="A0A2C6KLF8"/>
<dbReference type="RefSeq" id="XP_067923004.1">
    <property type="nucleotide sequence ID" value="XM_068065019.1"/>
</dbReference>
<keyword evidence="11" id="KW-1185">Reference proteome</keyword>
<feature type="compositionally biased region" description="Basic and acidic residues" evidence="9">
    <location>
        <begin position="1174"/>
        <end position="1194"/>
    </location>
</feature>
<dbReference type="SUPFAM" id="SSF55174">
    <property type="entry name" value="Alpha-L RNA-binding motif"/>
    <property type="match status" value="1"/>
</dbReference>
<dbReference type="InterPro" id="IPR036986">
    <property type="entry name" value="S4_RNA-bd_sf"/>
</dbReference>
<feature type="compositionally biased region" description="Basic and acidic residues" evidence="9">
    <location>
        <begin position="188"/>
        <end position="210"/>
    </location>
</feature>
<evidence type="ECO:0000256" key="8">
    <source>
        <dbReference type="PROSITE-ProRule" id="PRU00182"/>
    </source>
</evidence>
<keyword evidence="3" id="KW-0067">ATP-binding</keyword>
<dbReference type="PANTHER" id="PTHR11766">
    <property type="entry name" value="TYROSYL-TRNA SYNTHETASE"/>
    <property type="match status" value="1"/>
</dbReference>
<feature type="region of interest" description="Disordered" evidence="9">
    <location>
        <begin position="1165"/>
        <end position="1237"/>
    </location>
</feature>
<evidence type="ECO:0000256" key="5">
    <source>
        <dbReference type="ARBA" id="ARBA00023146"/>
    </source>
</evidence>
<feature type="region of interest" description="Disordered" evidence="9">
    <location>
        <begin position="1"/>
        <end position="25"/>
    </location>
</feature>
<feature type="compositionally biased region" description="Basic and acidic residues" evidence="9">
    <location>
        <begin position="867"/>
        <end position="876"/>
    </location>
</feature>
<keyword evidence="1 10" id="KW-0436">Ligase</keyword>
<feature type="region of interest" description="Disordered" evidence="9">
    <location>
        <begin position="353"/>
        <end position="386"/>
    </location>
</feature>
<feature type="compositionally biased region" description="Basic and acidic residues" evidence="9">
    <location>
        <begin position="219"/>
        <end position="244"/>
    </location>
</feature>
<dbReference type="GO" id="GO:0005524">
    <property type="term" value="F:ATP binding"/>
    <property type="evidence" value="ECO:0007669"/>
    <property type="project" value="UniProtKB-KW"/>
</dbReference>
<dbReference type="InterPro" id="IPR024088">
    <property type="entry name" value="Tyr-tRNA-ligase_bac-type"/>
</dbReference>
<feature type="region of interest" description="Disordered" evidence="9">
    <location>
        <begin position="595"/>
        <end position="632"/>
    </location>
</feature>
<keyword evidence="8" id="KW-0694">RNA-binding</keyword>
<dbReference type="Gene3D" id="3.10.290.10">
    <property type="entry name" value="RNA-binding S4 domain"/>
    <property type="match status" value="1"/>
</dbReference>
<dbReference type="Gene3D" id="3.40.50.620">
    <property type="entry name" value="HUPs"/>
    <property type="match status" value="2"/>
</dbReference>
<proteinExistence type="predicted"/>
<evidence type="ECO:0000313" key="11">
    <source>
        <dbReference type="Proteomes" id="UP000221165"/>
    </source>
</evidence>
<dbReference type="GeneID" id="94428230"/>
<feature type="compositionally biased region" description="Gly residues" evidence="9">
    <location>
        <begin position="879"/>
        <end position="892"/>
    </location>
</feature>
<evidence type="ECO:0000256" key="7">
    <source>
        <dbReference type="ARBA" id="ARBA00048248"/>
    </source>
</evidence>
<keyword evidence="2" id="KW-0547">Nucleotide-binding</keyword>
<feature type="compositionally biased region" description="Low complexity" evidence="9">
    <location>
        <begin position="353"/>
        <end position="375"/>
    </location>
</feature>
<dbReference type="PANTHER" id="PTHR11766:SF0">
    <property type="entry name" value="TYROSINE--TRNA LIGASE, MITOCHONDRIAL"/>
    <property type="match status" value="1"/>
</dbReference>
<keyword evidence="5" id="KW-0030">Aminoacyl-tRNA synthetase</keyword>
<dbReference type="SUPFAM" id="SSF52374">
    <property type="entry name" value="Nucleotidylyl transferase"/>
    <property type="match status" value="2"/>
</dbReference>
<accession>A0A2C6KLF8</accession>
<evidence type="ECO:0000256" key="4">
    <source>
        <dbReference type="ARBA" id="ARBA00022917"/>
    </source>
</evidence>
<dbReference type="PROSITE" id="PS50889">
    <property type="entry name" value="S4"/>
    <property type="match status" value="1"/>
</dbReference>
<feature type="compositionally biased region" description="Basic and acidic residues" evidence="9">
    <location>
        <begin position="8"/>
        <end position="18"/>
    </location>
</feature>
<dbReference type="OrthoDB" id="337870at2759"/>
<dbReference type="EMBL" id="MIGC01002313">
    <property type="protein sequence ID" value="PHJ21320.1"/>
    <property type="molecule type" value="Genomic_DNA"/>
</dbReference>
<protein>
    <recommendedName>
        <fullName evidence="6">Tyrosyl-tRNA synthetase</fullName>
    </recommendedName>
</protein>
<evidence type="ECO:0000256" key="1">
    <source>
        <dbReference type="ARBA" id="ARBA00022598"/>
    </source>
</evidence>
<gene>
    <name evidence="10" type="ORF">CSUI_004838</name>
</gene>
<dbReference type="Proteomes" id="UP000221165">
    <property type="component" value="Unassembled WGS sequence"/>
</dbReference>
<name>A0A2C6KLF8_9APIC</name>
<feature type="compositionally biased region" description="Basic and acidic residues" evidence="9">
    <location>
        <begin position="595"/>
        <end position="606"/>
    </location>
</feature>
<dbReference type="Pfam" id="PF00579">
    <property type="entry name" value="tRNA-synt_1b"/>
    <property type="match status" value="3"/>
</dbReference>
<feature type="compositionally biased region" description="Gly residues" evidence="9">
    <location>
        <begin position="929"/>
        <end position="938"/>
    </location>
</feature>
<dbReference type="InterPro" id="IPR002305">
    <property type="entry name" value="aa-tRNA-synth_Ic"/>
</dbReference>
<feature type="region of interest" description="Disordered" evidence="9">
    <location>
        <begin position="853"/>
        <end position="938"/>
    </location>
</feature>
<dbReference type="GO" id="GO:0006418">
    <property type="term" value="P:tRNA aminoacylation for protein translation"/>
    <property type="evidence" value="ECO:0007669"/>
    <property type="project" value="InterPro"/>
</dbReference>
<feature type="region of interest" description="Disordered" evidence="9">
    <location>
        <begin position="451"/>
        <end position="550"/>
    </location>
</feature>
<comment type="catalytic activity">
    <reaction evidence="7">
        <text>tRNA(Tyr) + L-tyrosine + ATP = L-tyrosyl-tRNA(Tyr) + AMP + diphosphate + H(+)</text>
        <dbReference type="Rhea" id="RHEA:10220"/>
        <dbReference type="Rhea" id="RHEA-COMP:9706"/>
        <dbReference type="Rhea" id="RHEA-COMP:9707"/>
        <dbReference type="ChEBI" id="CHEBI:15378"/>
        <dbReference type="ChEBI" id="CHEBI:30616"/>
        <dbReference type="ChEBI" id="CHEBI:33019"/>
        <dbReference type="ChEBI" id="CHEBI:58315"/>
        <dbReference type="ChEBI" id="CHEBI:78442"/>
        <dbReference type="ChEBI" id="CHEBI:78536"/>
        <dbReference type="ChEBI" id="CHEBI:456215"/>
        <dbReference type="EC" id="6.1.1.1"/>
    </reaction>
</comment>
<organism evidence="10 11">
    <name type="scientific">Cystoisospora suis</name>
    <dbReference type="NCBI Taxonomy" id="483139"/>
    <lineage>
        <taxon>Eukaryota</taxon>
        <taxon>Sar</taxon>
        <taxon>Alveolata</taxon>
        <taxon>Apicomplexa</taxon>
        <taxon>Conoidasida</taxon>
        <taxon>Coccidia</taxon>
        <taxon>Eucoccidiorida</taxon>
        <taxon>Eimeriorina</taxon>
        <taxon>Sarcocystidae</taxon>
        <taxon>Cystoisospora</taxon>
    </lineage>
</organism>
<comment type="caution">
    <text evidence="10">The sequence shown here is derived from an EMBL/GenBank/DDBJ whole genome shotgun (WGS) entry which is preliminary data.</text>
</comment>
<evidence type="ECO:0000256" key="6">
    <source>
        <dbReference type="ARBA" id="ARBA00033323"/>
    </source>
</evidence>
<dbReference type="InterPro" id="IPR014729">
    <property type="entry name" value="Rossmann-like_a/b/a_fold"/>
</dbReference>
<dbReference type="GO" id="GO:0004831">
    <property type="term" value="F:tyrosine-tRNA ligase activity"/>
    <property type="evidence" value="ECO:0007669"/>
    <property type="project" value="UniProtKB-EC"/>
</dbReference>
<dbReference type="GO" id="GO:0005829">
    <property type="term" value="C:cytosol"/>
    <property type="evidence" value="ECO:0007669"/>
    <property type="project" value="TreeGrafter"/>
</dbReference>
<reference evidence="10 11" key="1">
    <citation type="journal article" date="2017" name="Int. J. Parasitol.">
        <title>The genome of the protozoan parasite Cystoisospora suis and a reverse vaccinology approach to identify vaccine candidates.</title>
        <authorList>
            <person name="Palmieri N."/>
            <person name="Shrestha A."/>
            <person name="Ruttkowski B."/>
            <person name="Beck T."/>
            <person name="Vogl C."/>
            <person name="Tomley F."/>
            <person name="Blake D.P."/>
            <person name="Joachim A."/>
        </authorList>
    </citation>
    <scope>NUCLEOTIDE SEQUENCE [LARGE SCALE GENOMIC DNA]</scope>
    <source>
        <strain evidence="10 11">Wien I</strain>
    </source>
</reference>
<evidence type="ECO:0000313" key="10">
    <source>
        <dbReference type="EMBL" id="PHJ21320.1"/>
    </source>
</evidence>
<feature type="region of interest" description="Disordered" evidence="9">
    <location>
        <begin position="178"/>
        <end position="250"/>
    </location>
</feature>
<evidence type="ECO:0000256" key="3">
    <source>
        <dbReference type="ARBA" id="ARBA00022840"/>
    </source>
</evidence>
<keyword evidence="4" id="KW-0648">Protein biosynthesis</keyword>
<feature type="compositionally biased region" description="Polar residues" evidence="9">
    <location>
        <begin position="853"/>
        <end position="866"/>
    </location>
</feature>
<evidence type="ECO:0000256" key="2">
    <source>
        <dbReference type="ARBA" id="ARBA00022741"/>
    </source>
</evidence>